<proteinExistence type="predicted"/>
<accession>A0ABU3KB41</accession>
<feature type="signal peptide" evidence="1">
    <location>
        <begin position="1"/>
        <end position="26"/>
    </location>
</feature>
<name>A0ABU3KB41_9BACT</name>
<keyword evidence="3" id="KW-1185">Reference proteome</keyword>
<organism evidence="2 3">
    <name type="scientific">Candidatus Nitronereus thalassa</name>
    <dbReference type="NCBI Taxonomy" id="3020898"/>
    <lineage>
        <taxon>Bacteria</taxon>
        <taxon>Pseudomonadati</taxon>
        <taxon>Nitrospirota</taxon>
        <taxon>Nitrospiria</taxon>
        <taxon>Nitrospirales</taxon>
        <taxon>Nitrospiraceae</taxon>
        <taxon>Candidatus Nitronereus</taxon>
    </lineage>
</organism>
<comment type="caution">
    <text evidence="2">The sequence shown here is derived from an EMBL/GenBank/DDBJ whole genome shotgun (WGS) entry which is preliminary data.</text>
</comment>
<sequence length="304" mass="31729">MVKKFHSIPCMVSFFGVLAFASTVFAQTTVTGFAPNPTPNPPTPGVWFESDVRIGGTASIADLTGLGGDLETNQPLPNGAAKLTTDSTNPAKAEVAVANSFGTASSIIPTIGIGYSWHKASNAGQNLNAAPSIKLTFFNPVCDETIGGDCFATLVYEPYQNGFGNNPAQDVWMRSDLNQIVGGWWTTGGFGAPNGAGGCGAPVCPTLADWLTTLTPDFGQADLVAVSVGVGSFNQGQIGYFDKVDITGTNADASYDFEPAPQFKNLGQCISTLIADNCAGLKGKARATCNHEQQMTCFDLFGVK</sequence>
<evidence type="ECO:0008006" key="4">
    <source>
        <dbReference type="Google" id="ProtNLM"/>
    </source>
</evidence>
<gene>
    <name evidence="2" type="ORF">PPG34_14740</name>
</gene>
<dbReference type="Proteomes" id="UP001250932">
    <property type="component" value="Unassembled WGS sequence"/>
</dbReference>
<feature type="chain" id="PRO_5047297885" description="Secreted protein" evidence="1">
    <location>
        <begin position="27"/>
        <end position="304"/>
    </location>
</feature>
<reference evidence="2 3" key="1">
    <citation type="journal article" date="2023" name="ISME J.">
        <title>Cultivation and genomic characterization of novel and ubiquitous marine nitrite-oxidizing bacteria from the Nitrospirales.</title>
        <authorList>
            <person name="Mueller A.J."/>
            <person name="Daebeler A."/>
            <person name="Herbold C.W."/>
            <person name="Kirkegaard R.H."/>
            <person name="Daims H."/>
        </authorList>
    </citation>
    <scope>NUCLEOTIDE SEQUENCE [LARGE SCALE GENOMIC DNA]</scope>
    <source>
        <strain evidence="2 3">EB</strain>
    </source>
</reference>
<dbReference type="RefSeq" id="WP_313834178.1">
    <property type="nucleotide sequence ID" value="NZ_JAQOUE010000001.1"/>
</dbReference>
<protein>
    <recommendedName>
        <fullName evidence="4">Secreted protein</fullName>
    </recommendedName>
</protein>
<evidence type="ECO:0000313" key="3">
    <source>
        <dbReference type="Proteomes" id="UP001250932"/>
    </source>
</evidence>
<keyword evidence="1" id="KW-0732">Signal</keyword>
<evidence type="ECO:0000313" key="2">
    <source>
        <dbReference type="EMBL" id="MDT7043612.1"/>
    </source>
</evidence>
<dbReference type="EMBL" id="JAQOUE010000001">
    <property type="protein sequence ID" value="MDT7043612.1"/>
    <property type="molecule type" value="Genomic_DNA"/>
</dbReference>
<evidence type="ECO:0000256" key="1">
    <source>
        <dbReference type="SAM" id="SignalP"/>
    </source>
</evidence>